<keyword evidence="2" id="KW-0547">Nucleotide-binding</keyword>
<dbReference type="Pfam" id="PF00005">
    <property type="entry name" value="ABC_tran"/>
    <property type="match status" value="1"/>
</dbReference>
<evidence type="ECO:0000256" key="1">
    <source>
        <dbReference type="ARBA" id="ARBA00022448"/>
    </source>
</evidence>
<dbReference type="Gene3D" id="3.40.50.300">
    <property type="entry name" value="P-loop containing nucleotide triphosphate hydrolases"/>
    <property type="match status" value="1"/>
</dbReference>
<name>A0A810N5F9_9ACTN</name>
<dbReference type="RefSeq" id="WP_212817463.1">
    <property type="nucleotide sequence ID" value="NZ_AP023359.1"/>
</dbReference>
<evidence type="ECO:0000256" key="3">
    <source>
        <dbReference type="ARBA" id="ARBA00022840"/>
    </source>
</evidence>
<dbReference type="SUPFAM" id="SSF52540">
    <property type="entry name" value="P-loop containing nucleoside triphosphate hydrolases"/>
    <property type="match status" value="1"/>
</dbReference>
<evidence type="ECO:0000313" key="7">
    <source>
        <dbReference type="Proteomes" id="UP000680866"/>
    </source>
</evidence>
<dbReference type="InterPro" id="IPR003439">
    <property type="entry name" value="ABC_transporter-like_ATP-bd"/>
</dbReference>
<dbReference type="GO" id="GO:0005524">
    <property type="term" value="F:ATP binding"/>
    <property type="evidence" value="ECO:0007669"/>
    <property type="project" value="UniProtKB-KW"/>
</dbReference>
<dbReference type="PROSITE" id="PS50893">
    <property type="entry name" value="ABC_TRANSPORTER_2"/>
    <property type="match status" value="1"/>
</dbReference>
<protein>
    <submittedName>
        <fullName evidence="6">ABC transporter ATP-binding protein</fullName>
    </submittedName>
</protein>
<evidence type="ECO:0000259" key="5">
    <source>
        <dbReference type="PROSITE" id="PS50893"/>
    </source>
</evidence>
<dbReference type="PANTHER" id="PTHR45772:SF4">
    <property type="entry name" value="ABC TRANSPORTER ATP-BINDING PROTEIN"/>
    <property type="match status" value="1"/>
</dbReference>
<keyword evidence="1" id="KW-0813">Transport</keyword>
<organism evidence="6 7">
    <name type="scientific">Polymorphospora rubra</name>
    <dbReference type="NCBI Taxonomy" id="338584"/>
    <lineage>
        <taxon>Bacteria</taxon>
        <taxon>Bacillati</taxon>
        <taxon>Actinomycetota</taxon>
        <taxon>Actinomycetes</taxon>
        <taxon>Micromonosporales</taxon>
        <taxon>Micromonosporaceae</taxon>
        <taxon>Polymorphospora</taxon>
    </lineage>
</organism>
<dbReference type="AlphaFoldDB" id="A0A810N5F9"/>
<evidence type="ECO:0000256" key="4">
    <source>
        <dbReference type="SAM" id="MobiDB-lite"/>
    </source>
</evidence>
<proteinExistence type="predicted"/>
<evidence type="ECO:0000313" key="6">
    <source>
        <dbReference type="EMBL" id="BCJ68180.1"/>
    </source>
</evidence>
<dbReference type="InterPro" id="IPR003593">
    <property type="entry name" value="AAA+_ATPase"/>
</dbReference>
<dbReference type="KEGG" id="pry:Prubr_52010"/>
<dbReference type="EMBL" id="AP023359">
    <property type="protein sequence ID" value="BCJ68180.1"/>
    <property type="molecule type" value="Genomic_DNA"/>
</dbReference>
<dbReference type="InterPro" id="IPR051120">
    <property type="entry name" value="ABC_AA/LPS_Transport"/>
</dbReference>
<dbReference type="Proteomes" id="UP000680866">
    <property type="component" value="Chromosome"/>
</dbReference>
<accession>A0A810N5F9</accession>
<keyword evidence="3 6" id="KW-0067">ATP-binding</keyword>
<dbReference type="PANTHER" id="PTHR45772">
    <property type="entry name" value="CONSERVED COMPONENT OF ABC TRANSPORTER FOR NATURAL AMINO ACIDS-RELATED"/>
    <property type="match status" value="1"/>
</dbReference>
<dbReference type="InterPro" id="IPR032823">
    <property type="entry name" value="BCA_ABC_TP_C"/>
</dbReference>
<dbReference type="Pfam" id="PF12399">
    <property type="entry name" value="BCA_ABC_TP_C"/>
    <property type="match status" value="1"/>
</dbReference>
<gene>
    <name evidence="6" type="primary">livG</name>
    <name evidence="6" type="ORF">Prubr_52010</name>
</gene>
<reference evidence="6" key="1">
    <citation type="submission" date="2020-08" db="EMBL/GenBank/DDBJ databases">
        <title>Whole genome shotgun sequence of Polymorphospora rubra NBRC 101157.</title>
        <authorList>
            <person name="Komaki H."/>
            <person name="Tamura T."/>
        </authorList>
    </citation>
    <scope>NUCLEOTIDE SEQUENCE</scope>
    <source>
        <strain evidence="6">NBRC 101157</strain>
    </source>
</reference>
<feature type="region of interest" description="Disordered" evidence="4">
    <location>
        <begin position="271"/>
        <end position="299"/>
    </location>
</feature>
<dbReference type="InterPro" id="IPR027417">
    <property type="entry name" value="P-loop_NTPase"/>
</dbReference>
<keyword evidence="7" id="KW-1185">Reference proteome</keyword>
<sequence>MAETAPAPPAADEGLALHGIAVRFGGLVALDDVSLRVPPGQVVGVIGPNGAGKTTLFNVICGFVRPAAGSLTLHGRPLHPRPDRLTRLGIARTLQGVGLFAGLTVAENVMAGATGSARAGFLSALLGLRRSDRDERRLRAEALELLDELGIADHADAPPATLPYGVRKRVALARALAARPRLLLLDEPAGGLGVEEIAELGELVAGLPRRANRQPGTGADDPCSVLLVEHHMDLVMSVCDQIVVLDFGRVVATGTPDQIRDDPAVTEAYLGVDDPSASAEVPPSDEDNRPSDQRSGAAA</sequence>
<dbReference type="SMART" id="SM00382">
    <property type="entry name" value="AAA"/>
    <property type="match status" value="1"/>
</dbReference>
<dbReference type="GO" id="GO:0005886">
    <property type="term" value="C:plasma membrane"/>
    <property type="evidence" value="ECO:0007669"/>
    <property type="project" value="TreeGrafter"/>
</dbReference>
<dbReference type="CDD" id="cd03219">
    <property type="entry name" value="ABC_Mj1267_LivG_branched"/>
    <property type="match status" value="1"/>
</dbReference>
<evidence type="ECO:0000256" key="2">
    <source>
        <dbReference type="ARBA" id="ARBA00022741"/>
    </source>
</evidence>
<feature type="domain" description="ABC transporter" evidence="5">
    <location>
        <begin position="15"/>
        <end position="272"/>
    </location>
</feature>
<dbReference type="GO" id="GO:0016887">
    <property type="term" value="F:ATP hydrolysis activity"/>
    <property type="evidence" value="ECO:0007669"/>
    <property type="project" value="InterPro"/>
</dbReference>